<dbReference type="EMBL" id="WWCW01000009">
    <property type="protein sequence ID" value="MYM86513.1"/>
    <property type="molecule type" value="Genomic_DNA"/>
</dbReference>
<reference evidence="3 4" key="1">
    <citation type="submission" date="2020-01" db="EMBL/GenBank/DDBJ databases">
        <title>Novel species isolated from a subtropical stream in China.</title>
        <authorList>
            <person name="Lu H."/>
        </authorList>
    </citation>
    <scope>NUCLEOTIDE SEQUENCE [LARGE SCALE GENOMIC DNA]</scope>
    <source>
        <strain evidence="3 4">FT82W</strain>
    </source>
</reference>
<evidence type="ECO:0000313" key="4">
    <source>
        <dbReference type="Proteomes" id="UP000470302"/>
    </source>
</evidence>
<dbReference type="InterPro" id="IPR012925">
    <property type="entry name" value="TipAS_dom"/>
</dbReference>
<dbReference type="RefSeq" id="WP_161095759.1">
    <property type="nucleotide sequence ID" value="NZ_WWCW01000009.1"/>
</dbReference>
<dbReference type="PRINTS" id="PR00040">
    <property type="entry name" value="HTHMERR"/>
</dbReference>
<dbReference type="GO" id="GO:0003700">
    <property type="term" value="F:DNA-binding transcription factor activity"/>
    <property type="evidence" value="ECO:0007669"/>
    <property type="project" value="InterPro"/>
</dbReference>
<feature type="domain" description="HTH merR-type" evidence="2">
    <location>
        <begin position="9"/>
        <end position="78"/>
    </location>
</feature>
<dbReference type="InterPro" id="IPR000551">
    <property type="entry name" value="MerR-type_HTH_dom"/>
</dbReference>
<dbReference type="GO" id="GO:0003677">
    <property type="term" value="F:DNA binding"/>
    <property type="evidence" value="ECO:0007669"/>
    <property type="project" value="UniProtKB-KW"/>
</dbReference>
<dbReference type="InterPro" id="IPR047057">
    <property type="entry name" value="MerR_fam"/>
</dbReference>
<comment type="caution">
    <text evidence="3">The sequence shown here is derived from an EMBL/GenBank/DDBJ whole genome shotgun (WGS) entry which is preliminary data.</text>
</comment>
<protein>
    <submittedName>
        <fullName evidence="3">MerR family transcriptional regulator</fullName>
    </submittedName>
</protein>
<evidence type="ECO:0000313" key="3">
    <source>
        <dbReference type="EMBL" id="MYM86513.1"/>
    </source>
</evidence>
<dbReference type="Proteomes" id="UP000470302">
    <property type="component" value="Unassembled WGS sequence"/>
</dbReference>
<dbReference type="PANTHER" id="PTHR30204">
    <property type="entry name" value="REDOX-CYCLING DRUG-SENSING TRANSCRIPTIONAL ACTIVATOR SOXR"/>
    <property type="match status" value="1"/>
</dbReference>
<dbReference type="PROSITE" id="PS50937">
    <property type="entry name" value="HTH_MERR_2"/>
    <property type="match status" value="1"/>
</dbReference>
<keyword evidence="1" id="KW-0238">DNA-binding</keyword>
<dbReference type="PANTHER" id="PTHR30204:SF90">
    <property type="entry name" value="HTH-TYPE TRANSCRIPTIONAL ACTIVATOR MTA"/>
    <property type="match status" value="1"/>
</dbReference>
<dbReference type="AlphaFoldDB" id="A0A845FVJ8"/>
<dbReference type="Pfam" id="PF07739">
    <property type="entry name" value="TipAS"/>
    <property type="match status" value="1"/>
</dbReference>
<name>A0A845FVJ8_9BURK</name>
<evidence type="ECO:0000259" key="2">
    <source>
        <dbReference type="PROSITE" id="PS50937"/>
    </source>
</evidence>
<dbReference type="SMART" id="SM00422">
    <property type="entry name" value="HTH_MERR"/>
    <property type="match status" value="1"/>
</dbReference>
<dbReference type="Gene3D" id="1.10.1660.10">
    <property type="match status" value="1"/>
</dbReference>
<gene>
    <name evidence="3" type="ORF">GTP91_04880</name>
</gene>
<dbReference type="SUPFAM" id="SSF46955">
    <property type="entry name" value="Putative DNA-binding domain"/>
    <property type="match status" value="1"/>
</dbReference>
<dbReference type="PROSITE" id="PS00552">
    <property type="entry name" value="HTH_MERR_1"/>
    <property type="match status" value="1"/>
</dbReference>
<proteinExistence type="predicted"/>
<dbReference type="Pfam" id="PF13411">
    <property type="entry name" value="MerR_1"/>
    <property type="match status" value="1"/>
</dbReference>
<dbReference type="InterPro" id="IPR009061">
    <property type="entry name" value="DNA-bd_dom_put_sf"/>
</dbReference>
<sequence>MKELRDGNVLKIGELAARAGLTVRALHHYDSIGLLKPSGRADSGYRLYNRDDVARLHHIQTLRRFGMSLADIATFLASPDAPFADIVAQQIAALGKQIEQATTLREQLTRLQQVLSRGDSPELSDWLRTLEMMDLYDKYFTREELKRLPFWQQDARRNAAWAALVAEVEALMAQGVPPDDARAGELSERWMRTLQHDTAANPEFARRITVMLEREVKAQQQTRITPALREYVSAAMSARRLGIYARYLDADELRTMRANSGKNQEEWMALIAGVHQHVEDGIAPDAPSAQALARRWMALFLAQIGGDPATLAKIRTAHDLEPALLSASWVTPAMLDYVRTSYATLA</sequence>
<dbReference type="CDD" id="cd04788">
    <property type="entry name" value="HTH_NolA-AlbR"/>
    <property type="match status" value="1"/>
</dbReference>
<accession>A0A845FVJ8</accession>
<organism evidence="3 4">
    <name type="scientific">Duganella vulcania</name>
    <dbReference type="NCBI Taxonomy" id="2692166"/>
    <lineage>
        <taxon>Bacteria</taxon>
        <taxon>Pseudomonadati</taxon>
        <taxon>Pseudomonadota</taxon>
        <taxon>Betaproteobacteria</taxon>
        <taxon>Burkholderiales</taxon>
        <taxon>Oxalobacteraceae</taxon>
        <taxon>Telluria group</taxon>
        <taxon>Duganella</taxon>
    </lineage>
</organism>
<evidence type="ECO:0000256" key="1">
    <source>
        <dbReference type="ARBA" id="ARBA00023125"/>
    </source>
</evidence>